<dbReference type="InterPro" id="IPR052709">
    <property type="entry name" value="Transposase-MT_Hybrid"/>
</dbReference>
<name>A0A6P7SFA3_9MOLL</name>
<dbReference type="InterPro" id="IPR036388">
    <property type="entry name" value="WH-like_DNA-bd_sf"/>
</dbReference>
<dbReference type="GO" id="GO:0031297">
    <property type="term" value="P:replication fork processing"/>
    <property type="evidence" value="ECO:0007669"/>
    <property type="project" value="TreeGrafter"/>
</dbReference>
<dbReference type="GO" id="GO:0000729">
    <property type="term" value="P:DNA double-strand break processing"/>
    <property type="evidence" value="ECO:0007669"/>
    <property type="project" value="TreeGrafter"/>
</dbReference>
<feature type="region of interest" description="Disordered" evidence="1">
    <location>
        <begin position="52"/>
        <end position="72"/>
    </location>
</feature>
<dbReference type="Gene3D" id="1.10.10.10">
    <property type="entry name" value="Winged helix-like DNA-binding domain superfamily/Winged helix DNA-binding domain"/>
    <property type="match status" value="1"/>
</dbReference>
<organism evidence="3 4">
    <name type="scientific">Octopus sinensis</name>
    <name type="common">East Asian common octopus</name>
    <dbReference type="NCBI Taxonomy" id="2607531"/>
    <lineage>
        <taxon>Eukaryota</taxon>
        <taxon>Metazoa</taxon>
        <taxon>Spiralia</taxon>
        <taxon>Lophotrochozoa</taxon>
        <taxon>Mollusca</taxon>
        <taxon>Cephalopoda</taxon>
        <taxon>Coleoidea</taxon>
        <taxon>Octopodiformes</taxon>
        <taxon>Octopoda</taxon>
        <taxon>Incirrata</taxon>
        <taxon>Octopodidae</taxon>
        <taxon>Octopus</taxon>
    </lineage>
</organism>
<accession>A0A6P7SFA3</accession>
<dbReference type="GO" id="GO:0035861">
    <property type="term" value="C:site of double-strand break"/>
    <property type="evidence" value="ECO:0007669"/>
    <property type="project" value="TreeGrafter"/>
</dbReference>
<dbReference type="InterPro" id="IPR009057">
    <property type="entry name" value="Homeodomain-like_sf"/>
</dbReference>
<dbReference type="GO" id="GO:0005634">
    <property type="term" value="C:nucleus"/>
    <property type="evidence" value="ECO:0007669"/>
    <property type="project" value="TreeGrafter"/>
</dbReference>
<dbReference type="GO" id="GO:0046975">
    <property type="term" value="F:histone H3K36 methyltransferase activity"/>
    <property type="evidence" value="ECO:0007669"/>
    <property type="project" value="TreeGrafter"/>
</dbReference>
<dbReference type="GO" id="GO:0044547">
    <property type="term" value="F:DNA topoisomerase binding"/>
    <property type="evidence" value="ECO:0007669"/>
    <property type="project" value="TreeGrafter"/>
</dbReference>
<keyword evidence="3" id="KW-1185">Reference proteome</keyword>
<evidence type="ECO:0000313" key="4">
    <source>
        <dbReference type="RefSeq" id="XP_029636835.1"/>
    </source>
</evidence>
<dbReference type="KEGG" id="osn:115212135"/>
<dbReference type="GO" id="GO:0003690">
    <property type="term" value="F:double-stranded DNA binding"/>
    <property type="evidence" value="ECO:0007669"/>
    <property type="project" value="TreeGrafter"/>
</dbReference>
<dbReference type="InterPro" id="IPR041426">
    <property type="entry name" value="Mos1_HTH"/>
</dbReference>
<evidence type="ECO:0000313" key="3">
    <source>
        <dbReference type="Proteomes" id="UP000515154"/>
    </source>
</evidence>
<dbReference type="Pfam" id="PF17906">
    <property type="entry name" value="HTH_48"/>
    <property type="match status" value="1"/>
</dbReference>
<dbReference type="GO" id="GO:0003697">
    <property type="term" value="F:single-stranded DNA binding"/>
    <property type="evidence" value="ECO:0007669"/>
    <property type="project" value="TreeGrafter"/>
</dbReference>
<dbReference type="PANTHER" id="PTHR46060">
    <property type="entry name" value="MARINER MOS1 TRANSPOSASE-LIKE PROTEIN"/>
    <property type="match status" value="1"/>
</dbReference>
<dbReference type="Gene3D" id="1.10.10.1450">
    <property type="match status" value="1"/>
</dbReference>
<dbReference type="RefSeq" id="XP_029636835.1">
    <property type="nucleotide sequence ID" value="XM_029780975.1"/>
</dbReference>
<evidence type="ECO:0000256" key="1">
    <source>
        <dbReference type="SAM" id="MobiDB-lite"/>
    </source>
</evidence>
<evidence type="ECO:0000259" key="2">
    <source>
        <dbReference type="Pfam" id="PF17906"/>
    </source>
</evidence>
<reference evidence="4" key="1">
    <citation type="submission" date="2025-08" db="UniProtKB">
        <authorList>
            <consortium name="RefSeq"/>
        </authorList>
    </citation>
    <scope>IDENTIFICATION</scope>
</reference>
<dbReference type="SUPFAM" id="SSF46689">
    <property type="entry name" value="Homeodomain-like"/>
    <property type="match status" value="1"/>
</dbReference>
<dbReference type="GO" id="GO:0015074">
    <property type="term" value="P:DNA integration"/>
    <property type="evidence" value="ECO:0007669"/>
    <property type="project" value="TreeGrafter"/>
</dbReference>
<dbReference type="GO" id="GO:0042800">
    <property type="term" value="F:histone H3K4 methyltransferase activity"/>
    <property type="evidence" value="ECO:0007669"/>
    <property type="project" value="TreeGrafter"/>
</dbReference>
<dbReference type="PANTHER" id="PTHR46060:SF2">
    <property type="entry name" value="HISTONE-LYSINE N-METHYLTRANSFERASE SETMAR"/>
    <property type="match status" value="1"/>
</dbReference>
<gene>
    <name evidence="4" type="primary">LOC115212135</name>
</gene>
<dbReference type="GO" id="GO:0000793">
    <property type="term" value="C:condensed chromosome"/>
    <property type="evidence" value="ECO:0007669"/>
    <property type="project" value="TreeGrafter"/>
</dbReference>
<dbReference type="GO" id="GO:0000014">
    <property type="term" value="F:single-stranded DNA endodeoxyribonuclease activity"/>
    <property type="evidence" value="ECO:0007669"/>
    <property type="project" value="TreeGrafter"/>
</dbReference>
<dbReference type="GO" id="GO:0044774">
    <property type="term" value="P:mitotic DNA integrity checkpoint signaling"/>
    <property type="evidence" value="ECO:0007669"/>
    <property type="project" value="TreeGrafter"/>
</dbReference>
<protein>
    <submittedName>
        <fullName evidence="4">Histone-lysine N-methyltransferase SETMAR-like</fullName>
    </submittedName>
</protein>
<feature type="domain" description="Mos1 transposase HTH" evidence="2">
    <location>
        <begin position="6"/>
        <end position="52"/>
    </location>
</feature>
<dbReference type="Proteomes" id="UP000515154">
    <property type="component" value="Linkage group LG5"/>
</dbReference>
<dbReference type="GO" id="GO:0006303">
    <property type="term" value="P:double-strand break repair via nonhomologous end joining"/>
    <property type="evidence" value="ECO:0007669"/>
    <property type="project" value="TreeGrafter"/>
</dbReference>
<proteinExistence type="predicted"/>
<sequence length="117" mass="13535">MKQEEMRLLFLHEFKLGHNASLTAANINRAWAEGSTSDHTVRWWFEKFRSGDESLEDQEGRGRPSTLDDQHLKTIVEENPRQSVRKMSHELGVSVSTLSDHLKKIGKVKKPNKWVPQ</sequence>
<dbReference type="AlphaFoldDB" id="A0A6P7SFA3"/>